<dbReference type="SMR" id="A0A6P1E1W3"/>
<reference evidence="2 3" key="1">
    <citation type="submission" date="2019-12" db="EMBL/GenBank/DDBJ databases">
        <title>Lactobacillus hilgardii FLUB.</title>
        <authorList>
            <person name="Gustaw K."/>
        </authorList>
    </citation>
    <scope>NUCLEOTIDE SEQUENCE [LARGE SCALE GENOMIC DNA]</scope>
    <source>
        <strain evidence="2 3">FLUB</strain>
    </source>
</reference>
<dbReference type="InterPro" id="IPR036597">
    <property type="entry name" value="Fido-like_dom_sf"/>
</dbReference>
<protein>
    <submittedName>
        <fullName evidence="2">Cell filamentation protein Fic</fullName>
    </submittedName>
</protein>
<dbReference type="Gene3D" id="1.10.3290.10">
    <property type="entry name" value="Fido-like domain"/>
    <property type="match status" value="1"/>
</dbReference>
<dbReference type="GeneID" id="69057361"/>
<accession>A0A6P1E1W3</accession>
<dbReference type="InterPro" id="IPR003812">
    <property type="entry name" value="Fido"/>
</dbReference>
<sequence>MNFADKTKLTQLENQKLAIKEMIRLVYSASRFEDNKATIRETETIILGSDVYGLSTRDTKIIRQLQSAVELMIRNSKPYSLAVSHAINGLVAKGESVAWGMLRTGKVKIGGTDYIPMIPVYDQVMADLTEIMMADQSATWKALKVMLYIMHSQLYWDGNKRTALLSANYILIQNGAGLLIIDDEHMTAFYRLLNGYYNTGHGETLMNWLYETCIVTDKALDAKKESFN</sequence>
<organism evidence="2 3">
    <name type="scientific">Lentilactobacillus hilgardii</name>
    <name type="common">Lactobacillus hilgardii</name>
    <dbReference type="NCBI Taxonomy" id="1588"/>
    <lineage>
        <taxon>Bacteria</taxon>
        <taxon>Bacillati</taxon>
        <taxon>Bacillota</taxon>
        <taxon>Bacilli</taxon>
        <taxon>Lactobacillales</taxon>
        <taxon>Lactobacillaceae</taxon>
        <taxon>Lentilactobacillus</taxon>
    </lineage>
</organism>
<dbReference type="PROSITE" id="PS51459">
    <property type="entry name" value="FIDO"/>
    <property type="match status" value="1"/>
</dbReference>
<dbReference type="SUPFAM" id="SSF140931">
    <property type="entry name" value="Fic-like"/>
    <property type="match status" value="1"/>
</dbReference>
<proteinExistence type="predicted"/>
<gene>
    <name evidence="2" type="ORF">GQR93_03170</name>
</gene>
<evidence type="ECO:0000313" key="2">
    <source>
        <dbReference type="EMBL" id="QHB51296.1"/>
    </source>
</evidence>
<evidence type="ECO:0000259" key="1">
    <source>
        <dbReference type="PROSITE" id="PS51459"/>
    </source>
</evidence>
<feature type="domain" description="Fido" evidence="1">
    <location>
        <begin position="79"/>
        <end position="211"/>
    </location>
</feature>
<dbReference type="AlphaFoldDB" id="A0A6P1E1W3"/>
<dbReference type="EMBL" id="CP047121">
    <property type="protein sequence ID" value="QHB51296.1"/>
    <property type="molecule type" value="Genomic_DNA"/>
</dbReference>
<dbReference type="Proteomes" id="UP000465035">
    <property type="component" value="Chromosome"/>
</dbReference>
<name>A0A6P1E1W3_LENHI</name>
<evidence type="ECO:0000313" key="3">
    <source>
        <dbReference type="Proteomes" id="UP000465035"/>
    </source>
</evidence>
<dbReference type="RefSeq" id="WP_003552171.1">
    <property type="nucleotide sequence ID" value="NZ_CABKOL010000106.1"/>
</dbReference>